<name>A0ABW4TND9_9ACTN</name>
<keyword evidence="2" id="KW-0540">Nuclease</keyword>
<organism evidence="2 3">
    <name type="scientific">Nocardioides aestuarii</name>
    <dbReference type="NCBI Taxonomy" id="252231"/>
    <lineage>
        <taxon>Bacteria</taxon>
        <taxon>Bacillati</taxon>
        <taxon>Actinomycetota</taxon>
        <taxon>Actinomycetes</taxon>
        <taxon>Propionibacteriales</taxon>
        <taxon>Nocardioidaceae</taxon>
        <taxon>Nocardioides</taxon>
    </lineage>
</organism>
<evidence type="ECO:0000313" key="3">
    <source>
        <dbReference type="Proteomes" id="UP001597351"/>
    </source>
</evidence>
<proteinExistence type="predicted"/>
<sequence length="460" mass="50395">MSTTAEAATGCRVMPDDARGVLAAARACRAVADRAEVDLLQLAVQWAIVHPAEWPEDSERYRLRGGGEAPVGLAGPGAPLVAEFSVAEFGAAVGMTPEAGKYYLGHALELRYRLPRLWEQVLTGTVPAWRARRVADATIGRGLSMEAAAFVDAHVAAVAGKVRVSQLDRLVDEAVGRHMPETAEKERNEAEDRRCFVIHTDQPSFNGTAQVTGELDLIDAFALEDAIREGAEELADLGCTESLDVRRSMAAGMLARHQPTLDLDPETTGEEVSTGSTTRPRRRKHTMVLHLHLTDAALRGKAGHQVGRCEATRTPITVETIRDWCGNPNAHVVIKPVIDLADHVHVEAYEVPDRIREAAALRDHHCVFPWCTRPARGCDCDHVRSWTTDGTGGPTCTCEIAPLCRSHHRLKTHAAWTYTVIEPGTYLWTSPHGYQFLRDHTGTVDVTPATAGRRRERPRP</sequence>
<feature type="region of interest" description="Disordered" evidence="1">
    <location>
        <begin position="260"/>
        <end position="282"/>
    </location>
</feature>
<dbReference type="Proteomes" id="UP001597351">
    <property type="component" value="Unassembled WGS sequence"/>
</dbReference>
<gene>
    <name evidence="2" type="ORF">ACFSDE_15360</name>
</gene>
<accession>A0ABW4TND9</accession>
<dbReference type="GO" id="GO:0004519">
    <property type="term" value="F:endonuclease activity"/>
    <property type="evidence" value="ECO:0007669"/>
    <property type="project" value="UniProtKB-KW"/>
</dbReference>
<dbReference type="RefSeq" id="WP_343919980.1">
    <property type="nucleotide sequence ID" value="NZ_BAAAJT010000002.1"/>
</dbReference>
<keyword evidence="3" id="KW-1185">Reference proteome</keyword>
<evidence type="ECO:0000256" key="1">
    <source>
        <dbReference type="SAM" id="MobiDB-lite"/>
    </source>
</evidence>
<dbReference type="InterPro" id="IPR003615">
    <property type="entry name" value="HNH_nuc"/>
</dbReference>
<dbReference type="CDD" id="cd00085">
    <property type="entry name" value="HNHc"/>
    <property type="match status" value="1"/>
</dbReference>
<keyword evidence="2" id="KW-0255">Endonuclease</keyword>
<keyword evidence="2" id="KW-0378">Hydrolase</keyword>
<comment type="caution">
    <text evidence="2">The sequence shown here is derived from an EMBL/GenBank/DDBJ whole genome shotgun (WGS) entry which is preliminary data.</text>
</comment>
<evidence type="ECO:0000313" key="2">
    <source>
        <dbReference type="EMBL" id="MFD1948179.1"/>
    </source>
</evidence>
<dbReference type="EMBL" id="JBHUGD010000003">
    <property type="protein sequence ID" value="MFD1948179.1"/>
    <property type="molecule type" value="Genomic_DNA"/>
</dbReference>
<protein>
    <submittedName>
        <fullName evidence="2">HNH endonuclease signature motif containing protein</fullName>
    </submittedName>
</protein>
<reference evidence="3" key="1">
    <citation type="journal article" date="2019" name="Int. J. Syst. Evol. Microbiol.">
        <title>The Global Catalogue of Microorganisms (GCM) 10K type strain sequencing project: providing services to taxonomists for standard genome sequencing and annotation.</title>
        <authorList>
            <consortium name="The Broad Institute Genomics Platform"/>
            <consortium name="The Broad Institute Genome Sequencing Center for Infectious Disease"/>
            <person name="Wu L."/>
            <person name="Ma J."/>
        </authorList>
    </citation>
    <scope>NUCLEOTIDE SEQUENCE [LARGE SCALE GENOMIC DNA]</scope>
    <source>
        <strain evidence="3">CGMCC 1.12477</strain>
    </source>
</reference>